<dbReference type="RefSeq" id="WP_028287945.1">
    <property type="nucleotide sequence ID" value="NZ_BMLF01000001.1"/>
</dbReference>
<dbReference type="AlphaFoldDB" id="A0A917SUE4"/>
<reference evidence="2" key="1">
    <citation type="journal article" date="2014" name="Int. J. Syst. Evol. Microbiol.">
        <title>Complete genome sequence of Corynebacterium casei LMG S-19264T (=DSM 44701T), isolated from a smear-ripened cheese.</title>
        <authorList>
            <consortium name="US DOE Joint Genome Institute (JGI-PGF)"/>
            <person name="Walter F."/>
            <person name="Albersmeier A."/>
            <person name="Kalinowski J."/>
            <person name="Ruckert C."/>
        </authorList>
    </citation>
    <scope>NUCLEOTIDE SEQUENCE</scope>
    <source>
        <strain evidence="2">CGMCC 1.6293</strain>
    </source>
</reference>
<keyword evidence="3" id="KW-1185">Reference proteome</keyword>
<accession>A0A917SUE4</accession>
<protein>
    <submittedName>
        <fullName evidence="2">Transglutaminase</fullName>
    </submittedName>
</protein>
<dbReference type="Pfam" id="PF01841">
    <property type="entry name" value="Transglut_core"/>
    <property type="match status" value="1"/>
</dbReference>
<feature type="domain" description="Transglutaminase-like" evidence="1">
    <location>
        <begin position="176"/>
        <end position="247"/>
    </location>
</feature>
<dbReference type="SUPFAM" id="SSF54001">
    <property type="entry name" value="Cysteine proteinases"/>
    <property type="match status" value="1"/>
</dbReference>
<evidence type="ECO:0000313" key="3">
    <source>
        <dbReference type="Proteomes" id="UP000649829"/>
    </source>
</evidence>
<evidence type="ECO:0000259" key="1">
    <source>
        <dbReference type="SMART" id="SM00460"/>
    </source>
</evidence>
<dbReference type="Proteomes" id="UP000649829">
    <property type="component" value="Unassembled WGS sequence"/>
</dbReference>
<dbReference type="InterPro" id="IPR038765">
    <property type="entry name" value="Papain-like_cys_pep_sf"/>
</dbReference>
<proteinExistence type="predicted"/>
<evidence type="ECO:0000313" key="2">
    <source>
        <dbReference type="EMBL" id="GGL99356.1"/>
    </source>
</evidence>
<comment type="caution">
    <text evidence="2">The sequence shown here is derived from an EMBL/GenBank/DDBJ whole genome shotgun (WGS) entry which is preliminary data.</text>
</comment>
<sequence>MLYDIGLKIEHGYASPAEGARTLAHLLPRTIWGQQTLITGVLEADPWPDERIDRTDFFANAVTEFAWRAPVDSLVLSLQARVERIAQPQTLDFSPELGGLACELAQLRDIGPESPHHFRGASPRLALSPAMTAFARECLTPGITAQQAVLAIGRRLHDEMKFDSDATEVDTPPEEAFRLRHGVCQDFSHILIACLRGIGVPAGYVSGFLRTLPPPGRERLAGADAMHAWVRAWVGVDGGWLEFDPTNDLLVGTDHVVVAYGRDYSDVAPDRGVLRTWGKQAIDQAVDVIPVETAAA</sequence>
<name>A0A917SUE4_9RHOB</name>
<dbReference type="PANTHER" id="PTHR33490:SF7">
    <property type="entry name" value="BLR2979 PROTEIN"/>
    <property type="match status" value="1"/>
</dbReference>
<dbReference type="Pfam" id="PF08379">
    <property type="entry name" value="Bact_transglu_N"/>
    <property type="match status" value="1"/>
</dbReference>
<dbReference type="SMART" id="SM00460">
    <property type="entry name" value="TGc"/>
    <property type="match status" value="1"/>
</dbReference>
<dbReference type="EMBL" id="BMLF01000001">
    <property type="protein sequence ID" value="GGL99356.1"/>
    <property type="molecule type" value="Genomic_DNA"/>
</dbReference>
<dbReference type="InterPro" id="IPR002931">
    <property type="entry name" value="Transglutaminase-like"/>
</dbReference>
<dbReference type="InterPro" id="IPR013589">
    <property type="entry name" value="Bac_transglu_N"/>
</dbReference>
<gene>
    <name evidence="2" type="ORF">GCM10011534_21490</name>
</gene>
<reference evidence="2" key="2">
    <citation type="submission" date="2020-09" db="EMBL/GenBank/DDBJ databases">
        <authorList>
            <person name="Sun Q."/>
            <person name="Zhou Y."/>
        </authorList>
    </citation>
    <scope>NUCLEOTIDE SEQUENCE</scope>
    <source>
        <strain evidence="2">CGMCC 1.6293</strain>
    </source>
</reference>
<dbReference type="PANTHER" id="PTHR33490">
    <property type="entry name" value="BLR5614 PROTEIN-RELATED"/>
    <property type="match status" value="1"/>
</dbReference>
<organism evidence="2 3">
    <name type="scientific">Pseudooceanicola nanhaiensis</name>
    <dbReference type="NCBI Taxonomy" id="375761"/>
    <lineage>
        <taxon>Bacteria</taxon>
        <taxon>Pseudomonadati</taxon>
        <taxon>Pseudomonadota</taxon>
        <taxon>Alphaproteobacteria</taxon>
        <taxon>Rhodobacterales</taxon>
        <taxon>Paracoccaceae</taxon>
        <taxon>Pseudooceanicola</taxon>
    </lineage>
</organism>
<dbReference type="Gene3D" id="3.10.620.30">
    <property type="match status" value="1"/>
</dbReference>